<dbReference type="RefSeq" id="XP_031564485.1">
    <property type="nucleotide sequence ID" value="XM_031708625.1"/>
</dbReference>
<dbReference type="PANTHER" id="PTHR43215:SF14">
    <property type="entry name" value="RADIAL SPOKE HEAD 1 HOMOLOG"/>
    <property type="match status" value="1"/>
</dbReference>
<dbReference type="GO" id="GO:0007286">
    <property type="term" value="P:spermatid development"/>
    <property type="evidence" value="ECO:0007669"/>
    <property type="project" value="TreeGrafter"/>
</dbReference>
<dbReference type="GeneID" id="116299908"/>
<evidence type="ECO:0000313" key="3">
    <source>
        <dbReference type="RefSeq" id="XP_031564485.1"/>
    </source>
</evidence>
<protein>
    <submittedName>
        <fullName evidence="3">Radial spoke head 1 homolog</fullName>
    </submittedName>
</protein>
<dbReference type="SMART" id="SM00698">
    <property type="entry name" value="MORN"/>
    <property type="match status" value="6"/>
</dbReference>
<dbReference type="AlphaFoldDB" id="A0A6P8IEN9"/>
<dbReference type="InterPro" id="IPR003409">
    <property type="entry name" value="MORN"/>
</dbReference>
<reference evidence="3" key="1">
    <citation type="submission" date="2025-08" db="UniProtKB">
        <authorList>
            <consortium name="RefSeq"/>
        </authorList>
    </citation>
    <scope>IDENTIFICATION</scope>
    <source>
        <tissue evidence="3">Tentacle</tissue>
    </source>
</reference>
<sequence length="218" mass="25004">MSDLHFDSDEEGDREYDLGEYEGQRNELGERHGVGKAVLPNGDIYKGSYHNGKRNGQGSYFFRRGAKYTGTYDNNKKQGRGTFVYPDGSKYEGMWVDDERNGQGLYTYPNNDVYDGEWKKNKKHGRGSYLCAKTKVKLEGTWVRGKLNGTGKMILADHVYQGKFADNLPSGPGKYVFKKGFEQYGVYNIKEKKKRQFDEEEEPIRTPIWKCIGLSQTL</sequence>
<dbReference type="Gene3D" id="2.20.110.10">
    <property type="entry name" value="Histone H3 K4-specific methyltransferase SET7/9 N-terminal domain"/>
    <property type="match status" value="2"/>
</dbReference>
<dbReference type="Pfam" id="PF02493">
    <property type="entry name" value="MORN"/>
    <property type="match status" value="7"/>
</dbReference>
<dbReference type="OrthoDB" id="423343at2759"/>
<dbReference type="GO" id="GO:0035082">
    <property type="term" value="P:axoneme assembly"/>
    <property type="evidence" value="ECO:0007669"/>
    <property type="project" value="TreeGrafter"/>
</dbReference>
<keyword evidence="1" id="KW-0677">Repeat</keyword>
<dbReference type="InParanoid" id="A0A6P8IEN9"/>
<evidence type="ECO:0000313" key="2">
    <source>
        <dbReference type="Proteomes" id="UP000515163"/>
    </source>
</evidence>
<dbReference type="GO" id="GO:0005634">
    <property type="term" value="C:nucleus"/>
    <property type="evidence" value="ECO:0007669"/>
    <property type="project" value="TreeGrafter"/>
</dbReference>
<keyword evidence="2" id="KW-1185">Reference proteome</keyword>
<dbReference type="GO" id="GO:0031514">
    <property type="term" value="C:motile cilium"/>
    <property type="evidence" value="ECO:0007669"/>
    <property type="project" value="TreeGrafter"/>
</dbReference>
<dbReference type="KEGG" id="aten:116299908"/>
<name>A0A6P8IEN9_ACTTE</name>
<dbReference type="Proteomes" id="UP000515163">
    <property type="component" value="Unplaced"/>
</dbReference>
<dbReference type="SUPFAM" id="SSF82185">
    <property type="entry name" value="Histone H3 K4-specific methyltransferase SET7/9 N-terminal domain"/>
    <property type="match status" value="2"/>
</dbReference>
<evidence type="ECO:0000256" key="1">
    <source>
        <dbReference type="ARBA" id="ARBA00022737"/>
    </source>
</evidence>
<proteinExistence type="predicted"/>
<accession>A0A6P8IEN9</accession>
<organism evidence="2 3">
    <name type="scientific">Actinia tenebrosa</name>
    <name type="common">Australian red waratah sea anemone</name>
    <dbReference type="NCBI Taxonomy" id="6105"/>
    <lineage>
        <taxon>Eukaryota</taxon>
        <taxon>Metazoa</taxon>
        <taxon>Cnidaria</taxon>
        <taxon>Anthozoa</taxon>
        <taxon>Hexacorallia</taxon>
        <taxon>Actiniaria</taxon>
        <taxon>Actiniidae</taxon>
        <taxon>Actinia</taxon>
    </lineage>
</organism>
<gene>
    <name evidence="3" type="primary">LOC116299908</name>
</gene>
<dbReference type="PANTHER" id="PTHR43215">
    <property type="entry name" value="RADIAL SPOKE HEAD 1 HOMOLOG"/>
    <property type="match status" value="1"/>
</dbReference>